<dbReference type="EnsemblPlants" id="TuG1812G0700002355.01.T01">
    <property type="protein sequence ID" value="TuG1812G0700002355.01.T01"/>
    <property type="gene ID" value="TuG1812G0700002355.01"/>
</dbReference>
<keyword evidence="2" id="KW-1185">Reference proteome</keyword>
<reference evidence="2" key="1">
    <citation type="journal article" date="2013" name="Nature">
        <title>Draft genome of the wheat A-genome progenitor Triticum urartu.</title>
        <authorList>
            <person name="Ling H.Q."/>
            <person name="Zhao S."/>
            <person name="Liu D."/>
            <person name="Wang J."/>
            <person name="Sun H."/>
            <person name="Zhang C."/>
            <person name="Fan H."/>
            <person name="Li D."/>
            <person name="Dong L."/>
            <person name="Tao Y."/>
            <person name="Gao C."/>
            <person name="Wu H."/>
            <person name="Li Y."/>
            <person name="Cui Y."/>
            <person name="Guo X."/>
            <person name="Zheng S."/>
            <person name="Wang B."/>
            <person name="Yu K."/>
            <person name="Liang Q."/>
            <person name="Yang W."/>
            <person name="Lou X."/>
            <person name="Chen J."/>
            <person name="Feng M."/>
            <person name="Jian J."/>
            <person name="Zhang X."/>
            <person name="Luo G."/>
            <person name="Jiang Y."/>
            <person name="Liu J."/>
            <person name="Wang Z."/>
            <person name="Sha Y."/>
            <person name="Zhang B."/>
            <person name="Wu H."/>
            <person name="Tang D."/>
            <person name="Shen Q."/>
            <person name="Xue P."/>
            <person name="Zou S."/>
            <person name="Wang X."/>
            <person name="Liu X."/>
            <person name="Wang F."/>
            <person name="Yang Y."/>
            <person name="An X."/>
            <person name="Dong Z."/>
            <person name="Zhang K."/>
            <person name="Zhang X."/>
            <person name="Luo M.C."/>
            <person name="Dvorak J."/>
            <person name="Tong Y."/>
            <person name="Wang J."/>
            <person name="Yang H."/>
            <person name="Li Z."/>
            <person name="Wang D."/>
            <person name="Zhang A."/>
            <person name="Wang J."/>
        </authorList>
    </citation>
    <scope>NUCLEOTIDE SEQUENCE</scope>
    <source>
        <strain evidence="2">cv. G1812</strain>
    </source>
</reference>
<accession>A0A8R7QZL1</accession>
<protein>
    <submittedName>
        <fullName evidence="1">Uncharacterized protein</fullName>
    </submittedName>
</protein>
<proteinExistence type="predicted"/>
<dbReference type="Proteomes" id="UP000015106">
    <property type="component" value="Chromosome 7"/>
</dbReference>
<evidence type="ECO:0000313" key="2">
    <source>
        <dbReference type="Proteomes" id="UP000015106"/>
    </source>
</evidence>
<dbReference type="Gramene" id="TuG1812G0700002355.01.T01">
    <property type="protein sequence ID" value="TuG1812G0700002355.01.T01"/>
    <property type="gene ID" value="TuG1812G0700002355.01"/>
</dbReference>
<sequence length="77" mass="8504">ARRAAPQPLLPLPRREEQRSVDLVGVAVTGENTRGSLQLGSTCLYQTIFFSLLMFAMLSQLDRNITIGVNVPVSKFN</sequence>
<evidence type="ECO:0000313" key="1">
    <source>
        <dbReference type="EnsemblPlants" id="TuG1812G0700002355.01.T01"/>
    </source>
</evidence>
<reference evidence="1" key="3">
    <citation type="submission" date="2022-06" db="UniProtKB">
        <authorList>
            <consortium name="EnsemblPlants"/>
        </authorList>
    </citation>
    <scope>IDENTIFICATION</scope>
</reference>
<name>A0A8R7QZL1_TRIUA</name>
<reference evidence="1" key="2">
    <citation type="submission" date="2018-03" db="EMBL/GenBank/DDBJ databases">
        <title>The Triticum urartu genome reveals the dynamic nature of wheat genome evolution.</title>
        <authorList>
            <person name="Ling H."/>
            <person name="Ma B."/>
            <person name="Shi X."/>
            <person name="Liu H."/>
            <person name="Dong L."/>
            <person name="Sun H."/>
            <person name="Cao Y."/>
            <person name="Gao Q."/>
            <person name="Zheng S."/>
            <person name="Li Y."/>
            <person name="Yu Y."/>
            <person name="Du H."/>
            <person name="Qi M."/>
            <person name="Li Y."/>
            <person name="Yu H."/>
            <person name="Cui Y."/>
            <person name="Wang N."/>
            <person name="Chen C."/>
            <person name="Wu H."/>
            <person name="Zhao Y."/>
            <person name="Zhang J."/>
            <person name="Li Y."/>
            <person name="Zhou W."/>
            <person name="Zhang B."/>
            <person name="Hu W."/>
            <person name="Eijk M."/>
            <person name="Tang J."/>
            <person name="Witsenboer H."/>
            <person name="Zhao S."/>
            <person name="Li Z."/>
            <person name="Zhang A."/>
            <person name="Wang D."/>
            <person name="Liang C."/>
        </authorList>
    </citation>
    <scope>NUCLEOTIDE SEQUENCE [LARGE SCALE GENOMIC DNA]</scope>
    <source>
        <strain evidence="1">cv. G1812</strain>
    </source>
</reference>
<organism evidence="1 2">
    <name type="scientific">Triticum urartu</name>
    <name type="common">Red wild einkorn</name>
    <name type="synonym">Crithodium urartu</name>
    <dbReference type="NCBI Taxonomy" id="4572"/>
    <lineage>
        <taxon>Eukaryota</taxon>
        <taxon>Viridiplantae</taxon>
        <taxon>Streptophyta</taxon>
        <taxon>Embryophyta</taxon>
        <taxon>Tracheophyta</taxon>
        <taxon>Spermatophyta</taxon>
        <taxon>Magnoliopsida</taxon>
        <taxon>Liliopsida</taxon>
        <taxon>Poales</taxon>
        <taxon>Poaceae</taxon>
        <taxon>BOP clade</taxon>
        <taxon>Pooideae</taxon>
        <taxon>Triticodae</taxon>
        <taxon>Triticeae</taxon>
        <taxon>Triticinae</taxon>
        <taxon>Triticum</taxon>
    </lineage>
</organism>
<dbReference type="AlphaFoldDB" id="A0A8R7QZL1"/>